<dbReference type="EMBL" id="CP163440">
    <property type="protein sequence ID" value="XDQ59695.1"/>
    <property type="molecule type" value="Genomic_DNA"/>
</dbReference>
<gene>
    <name evidence="2" type="ORF">AB5J50_02245</name>
</gene>
<organism evidence="2">
    <name type="scientific">Streptomyces sp. R35</name>
    <dbReference type="NCBI Taxonomy" id="3238630"/>
    <lineage>
        <taxon>Bacteria</taxon>
        <taxon>Bacillati</taxon>
        <taxon>Actinomycetota</taxon>
        <taxon>Actinomycetes</taxon>
        <taxon>Kitasatosporales</taxon>
        <taxon>Streptomycetaceae</taxon>
        <taxon>Streptomyces</taxon>
    </lineage>
</organism>
<protein>
    <submittedName>
        <fullName evidence="2">Uncharacterized protein</fullName>
    </submittedName>
</protein>
<dbReference type="AlphaFoldDB" id="A0AB39RY79"/>
<dbReference type="RefSeq" id="WP_369254381.1">
    <property type="nucleotide sequence ID" value="NZ_CP163440.1"/>
</dbReference>
<sequence length="82" mass="8949">MAQVKDGDDPAVVTRTIVTATTDKKPKPRYTAGLLASRVTAARRLGPAGTFDKQICKKHRRLPPGLPVRPQGRRFRPSASDV</sequence>
<evidence type="ECO:0000256" key="1">
    <source>
        <dbReference type="SAM" id="MobiDB-lite"/>
    </source>
</evidence>
<name>A0AB39RY79_9ACTN</name>
<feature type="region of interest" description="Disordered" evidence="1">
    <location>
        <begin position="59"/>
        <end position="82"/>
    </location>
</feature>
<proteinExistence type="predicted"/>
<evidence type="ECO:0000313" key="2">
    <source>
        <dbReference type="EMBL" id="XDQ59695.1"/>
    </source>
</evidence>
<accession>A0AB39RY79</accession>
<reference evidence="2" key="1">
    <citation type="submission" date="2024-07" db="EMBL/GenBank/DDBJ databases">
        <authorList>
            <person name="Yu S.T."/>
        </authorList>
    </citation>
    <scope>NUCLEOTIDE SEQUENCE</scope>
    <source>
        <strain evidence="2">R35</strain>
    </source>
</reference>